<evidence type="ECO:0000313" key="2">
    <source>
        <dbReference type="EMBL" id="CAF2899103.1"/>
    </source>
</evidence>
<gene>
    <name evidence="2" type="ORF">LSAA_7137</name>
</gene>
<dbReference type="Proteomes" id="UP000675881">
    <property type="component" value="Chromosome 3"/>
</dbReference>
<accession>A0A7R8CUI3</accession>
<evidence type="ECO:0000256" key="1">
    <source>
        <dbReference type="SAM" id="MobiDB-lite"/>
    </source>
</evidence>
<evidence type="ECO:0000313" key="3">
    <source>
        <dbReference type="Proteomes" id="UP000675881"/>
    </source>
</evidence>
<reference evidence="2" key="1">
    <citation type="submission" date="2021-02" db="EMBL/GenBank/DDBJ databases">
        <authorList>
            <person name="Bekaert M."/>
        </authorList>
    </citation>
    <scope>NUCLEOTIDE SEQUENCE</scope>
    <source>
        <strain evidence="2">IoA-00</strain>
    </source>
</reference>
<keyword evidence="3" id="KW-1185">Reference proteome</keyword>
<dbReference type="OrthoDB" id="189220at2759"/>
<organism evidence="2 3">
    <name type="scientific">Lepeophtheirus salmonis</name>
    <name type="common">Salmon louse</name>
    <name type="synonym">Caligus salmonis</name>
    <dbReference type="NCBI Taxonomy" id="72036"/>
    <lineage>
        <taxon>Eukaryota</taxon>
        <taxon>Metazoa</taxon>
        <taxon>Ecdysozoa</taxon>
        <taxon>Arthropoda</taxon>
        <taxon>Crustacea</taxon>
        <taxon>Multicrustacea</taxon>
        <taxon>Hexanauplia</taxon>
        <taxon>Copepoda</taxon>
        <taxon>Siphonostomatoida</taxon>
        <taxon>Caligidae</taxon>
        <taxon>Lepeophtheirus</taxon>
    </lineage>
</organism>
<feature type="compositionally biased region" description="Polar residues" evidence="1">
    <location>
        <begin position="50"/>
        <end position="69"/>
    </location>
</feature>
<sequence length="167" mass="18245">MKKISSSVRAKSLDKSLPSSKGNPSRIKLDKAHSYSSGSSSLLVPPTVCSYESPSSPTSPGCRSRTPSPFSFRVPKIMCKKKISNEDNSQEGSRREIGFDEEKNNSSSGENSPTRIESGKSSSVGSSLNNNVPCKCRRCSLFPLEECEPKEVSALFKFLRKSKVIFV</sequence>
<name>A0A7R8CUI3_LEPSM</name>
<dbReference type="AlphaFoldDB" id="A0A7R8CUI3"/>
<dbReference type="EMBL" id="HG994582">
    <property type="protein sequence ID" value="CAF2899103.1"/>
    <property type="molecule type" value="Genomic_DNA"/>
</dbReference>
<proteinExistence type="predicted"/>
<feature type="region of interest" description="Disordered" evidence="1">
    <location>
        <begin position="1"/>
        <end position="69"/>
    </location>
</feature>
<feature type="region of interest" description="Disordered" evidence="1">
    <location>
        <begin position="81"/>
        <end position="128"/>
    </location>
</feature>
<feature type="compositionally biased region" description="Basic and acidic residues" evidence="1">
    <location>
        <begin position="92"/>
        <end position="104"/>
    </location>
</feature>
<protein>
    <submittedName>
        <fullName evidence="2">(salmon louse) hypothetical protein</fullName>
    </submittedName>
</protein>